<dbReference type="PANTHER" id="PTHR18947:SF28">
    <property type="entry name" value="GIRDIN, ISOFORM A"/>
    <property type="match status" value="1"/>
</dbReference>
<feature type="coiled-coil region" evidence="4">
    <location>
        <begin position="198"/>
        <end position="239"/>
    </location>
</feature>
<dbReference type="GO" id="GO:0031122">
    <property type="term" value="P:cytoplasmic microtubule organization"/>
    <property type="evidence" value="ECO:0007669"/>
    <property type="project" value="InterPro"/>
</dbReference>
<proteinExistence type="predicted"/>
<organism evidence="7 8">
    <name type="scientific">Tuber borchii</name>
    <name type="common">White truffle</name>
    <dbReference type="NCBI Taxonomy" id="42251"/>
    <lineage>
        <taxon>Eukaryota</taxon>
        <taxon>Fungi</taxon>
        <taxon>Dikarya</taxon>
        <taxon>Ascomycota</taxon>
        <taxon>Pezizomycotina</taxon>
        <taxon>Pezizomycetes</taxon>
        <taxon>Pezizales</taxon>
        <taxon>Tuberaceae</taxon>
        <taxon>Tuber</taxon>
    </lineage>
</organism>
<dbReference type="Pfam" id="PF05622">
    <property type="entry name" value="HOOK"/>
    <property type="match status" value="1"/>
</dbReference>
<evidence type="ECO:0000256" key="1">
    <source>
        <dbReference type="ARBA" id="ARBA00004496"/>
    </source>
</evidence>
<evidence type="ECO:0000256" key="4">
    <source>
        <dbReference type="SAM" id="Coils"/>
    </source>
</evidence>
<dbReference type="Pfam" id="PF19047">
    <property type="entry name" value="HOOK_N"/>
    <property type="match status" value="1"/>
</dbReference>
<dbReference type="CDD" id="cd22211">
    <property type="entry name" value="HkD_SF"/>
    <property type="match status" value="1"/>
</dbReference>
<dbReference type="InterPro" id="IPR043936">
    <property type="entry name" value="HOOK_N"/>
</dbReference>
<dbReference type="InterPro" id="IPR008636">
    <property type="entry name" value="Hook_C"/>
</dbReference>
<feature type="coiled-coil region" evidence="4">
    <location>
        <begin position="348"/>
        <end position="448"/>
    </location>
</feature>
<evidence type="ECO:0000256" key="3">
    <source>
        <dbReference type="ARBA" id="ARBA00023054"/>
    </source>
</evidence>
<dbReference type="OrthoDB" id="5416948at2759"/>
<dbReference type="AlphaFoldDB" id="A0A2T6ZR18"/>
<protein>
    <submittedName>
        <fullName evidence="7">Hook-related protein family</fullName>
    </submittedName>
</protein>
<dbReference type="GO" id="GO:0005737">
    <property type="term" value="C:cytoplasm"/>
    <property type="evidence" value="ECO:0007669"/>
    <property type="project" value="UniProtKB-SubCell"/>
</dbReference>
<evidence type="ECO:0000259" key="6">
    <source>
        <dbReference type="Pfam" id="PF19047"/>
    </source>
</evidence>
<evidence type="ECO:0000256" key="2">
    <source>
        <dbReference type="ARBA" id="ARBA00022490"/>
    </source>
</evidence>
<accession>A0A2T6ZR18</accession>
<dbReference type="SUPFAM" id="SSF57997">
    <property type="entry name" value="Tropomyosin"/>
    <property type="match status" value="1"/>
</dbReference>
<dbReference type="SUPFAM" id="SSF116907">
    <property type="entry name" value="Hook domain"/>
    <property type="match status" value="1"/>
</dbReference>
<comment type="caution">
    <text evidence="7">The sequence shown here is derived from an EMBL/GenBank/DDBJ whole genome shotgun (WGS) entry which is preliminary data.</text>
</comment>
<dbReference type="GO" id="GO:0008017">
    <property type="term" value="F:microtubule binding"/>
    <property type="evidence" value="ECO:0007669"/>
    <property type="project" value="InterPro"/>
</dbReference>
<feature type="coiled-coil region" evidence="4">
    <location>
        <begin position="472"/>
        <end position="520"/>
    </location>
</feature>
<feature type="coiled-coil region" evidence="4">
    <location>
        <begin position="269"/>
        <end position="303"/>
    </location>
</feature>
<feature type="domain" description="HOOK N-terminal" evidence="6">
    <location>
        <begin position="26"/>
        <end position="169"/>
    </location>
</feature>
<evidence type="ECO:0000313" key="8">
    <source>
        <dbReference type="Proteomes" id="UP000244722"/>
    </source>
</evidence>
<feature type="domain" description="Hook C-terminal" evidence="5">
    <location>
        <begin position="264"/>
        <end position="535"/>
    </location>
</feature>
<keyword evidence="3 4" id="KW-0175">Coiled coil</keyword>
<dbReference type="EMBL" id="NESQ01000135">
    <property type="protein sequence ID" value="PUU77931.1"/>
    <property type="molecule type" value="Genomic_DNA"/>
</dbReference>
<evidence type="ECO:0000313" key="7">
    <source>
        <dbReference type="EMBL" id="PUU77931.1"/>
    </source>
</evidence>
<dbReference type="GO" id="GO:0005815">
    <property type="term" value="C:microtubule organizing center"/>
    <property type="evidence" value="ECO:0007669"/>
    <property type="project" value="TreeGrafter"/>
</dbReference>
<dbReference type="Gene3D" id="1.10.418.10">
    <property type="entry name" value="Calponin-like domain"/>
    <property type="match status" value="1"/>
</dbReference>
<dbReference type="Proteomes" id="UP000244722">
    <property type="component" value="Unassembled WGS sequence"/>
</dbReference>
<dbReference type="PANTHER" id="PTHR18947">
    <property type="entry name" value="HOOK PROTEINS"/>
    <property type="match status" value="1"/>
</dbReference>
<evidence type="ECO:0000259" key="5">
    <source>
        <dbReference type="Pfam" id="PF05622"/>
    </source>
</evidence>
<gene>
    <name evidence="7" type="ORF">B9Z19DRAFT_1026153</name>
</gene>
<comment type="subcellular location">
    <subcellularLocation>
        <location evidence="1">Cytoplasm</location>
    </subcellularLocation>
</comment>
<keyword evidence="2" id="KW-0963">Cytoplasm</keyword>
<sequence>MTKTSKNTNARLGSNNKMSNERAVAAALVDWINACPIEPKISNLRELSDGFVIMKVLLAIDPYYFKSTASSSDGAGGGASPGAHWVLKFHKLKRLHKELTKYYTENLGHRLPSPAPNLSLIAKDGNVEESIKLVKIIVASAVQSEKREEYIQYIQELSPSSQTELMGVISEMMLVNNGEDSPNITSGQPRSELDDTDHFRMEEEMARLVADNEDAKAKNESLEKRLASLQNDFEENQSHLLVLQDQLSSGVVDGGGYANRTDPVMRSQLDQLQSDVQKLEDVIAEKESNIGRLEGTISALNRRVEDLFPKAEAGIKYKDDLDEANHTIDKLKKSQNIAEKYRKKLEGMGDMEKQVKTLERQNAQMVQDLRAGQESSKQVPGLKRTLDQYKKRADKAEAECADLLRAKTLQEIELNALREKAVGAESQKSKDMERIQNLEERIRELETGVISKAVEEVNGDLDSELTYSRTTKTDLKLQISRLENELSQLKEGTGSADADNVVLQHMLDDATKARDKYEQEYLQAHTGKLILEAQLAAINGGSSVEGSVVLFDIASQALRTD</sequence>
<dbReference type="GO" id="GO:0051959">
    <property type="term" value="F:dynein light intermediate chain binding"/>
    <property type="evidence" value="ECO:0007669"/>
    <property type="project" value="TreeGrafter"/>
</dbReference>
<dbReference type="GO" id="GO:0030705">
    <property type="term" value="P:cytoskeleton-dependent intracellular transport"/>
    <property type="evidence" value="ECO:0007669"/>
    <property type="project" value="InterPro"/>
</dbReference>
<keyword evidence="8" id="KW-1185">Reference proteome</keyword>
<dbReference type="InterPro" id="IPR036872">
    <property type="entry name" value="CH_dom_sf"/>
</dbReference>
<name>A0A2T6ZR18_TUBBO</name>
<reference evidence="7 8" key="1">
    <citation type="submission" date="2017-04" db="EMBL/GenBank/DDBJ databases">
        <title>Draft genome sequence of Tuber borchii Vittad., a whitish edible truffle.</title>
        <authorList>
            <consortium name="DOE Joint Genome Institute"/>
            <person name="Murat C."/>
            <person name="Kuo A."/>
            <person name="Barry K.W."/>
            <person name="Clum A."/>
            <person name="Dockter R.B."/>
            <person name="Fauchery L."/>
            <person name="Iotti M."/>
            <person name="Kohler A."/>
            <person name="Labutti K."/>
            <person name="Lindquist E.A."/>
            <person name="Lipzen A."/>
            <person name="Ohm R.A."/>
            <person name="Wang M."/>
            <person name="Grigoriev I.V."/>
            <person name="Zambonelli A."/>
            <person name="Martin F.M."/>
        </authorList>
    </citation>
    <scope>NUCLEOTIDE SEQUENCE [LARGE SCALE GENOMIC DNA]</scope>
    <source>
        <strain evidence="7 8">Tbo3840</strain>
    </source>
</reference>
<dbReference type="STRING" id="42251.A0A2T6ZR18"/>